<keyword evidence="2" id="KW-1185">Reference proteome</keyword>
<gene>
    <name evidence="1" type="ORF">LX95_02072</name>
</gene>
<sequence>MIYDVVSKTFQIFQLPKENKENFINVALSLDKENFLLSTSEGGLLQINLKVFYELEVMMIFFI</sequence>
<name>A0A2W7I059_9FLAO</name>
<comment type="caution">
    <text evidence="1">The sequence shown here is derived from an EMBL/GenBank/DDBJ whole genome shotgun (WGS) entry which is preliminary data.</text>
</comment>
<proteinExistence type="predicted"/>
<dbReference type="Proteomes" id="UP000249542">
    <property type="component" value="Unassembled WGS sequence"/>
</dbReference>
<dbReference type="EMBL" id="QKYV01000005">
    <property type="protein sequence ID" value="PZW39708.1"/>
    <property type="molecule type" value="Genomic_DNA"/>
</dbReference>
<accession>A0A2W7I059</accession>
<reference evidence="1 2" key="1">
    <citation type="submission" date="2018-06" db="EMBL/GenBank/DDBJ databases">
        <title>Genomic Encyclopedia of Archaeal and Bacterial Type Strains, Phase II (KMG-II): from individual species to whole genera.</title>
        <authorList>
            <person name="Goeker M."/>
        </authorList>
    </citation>
    <scope>NUCLEOTIDE SEQUENCE [LARGE SCALE GENOMIC DNA]</scope>
    <source>
        <strain evidence="1 2">DSM 15361</strain>
    </source>
</reference>
<organism evidence="1 2">
    <name type="scientific">Mesonia algae</name>
    <dbReference type="NCBI Taxonomy" id="213248"/>
    <lineage>
        <taxon>Bacteria</taxon>
        <taxon>Pseudomonadati</taxon>
        <taxon>Bacteroidota</taxon>
        <taxon>Flavobacteriia</taxon>
        <taxon>Flavobacteriales</taxon>
        <taxon>Flavobacteriaceae</taxon>
        <taxon>Mesonia</taxon>
    </lineage>
</organism>
<protein>
    <submittedName>
        <fullName evidence="1">Uncharacterized protein</fullName>
    </submittedName>
</protein>
<evidence type="ECO:0000313" key="1">
    <source>
        <dbReference type="EMBL" id="PZW39708.1"/>
    </source>
</evidence>
<dbReference type="AlphaFoldDB" id="A0A2W7I059"/>
<evidence type="ECO:0000313" key="2">
    <source>
        <dbReference type="Proteomes" id="UP000249542"/>
    </source>
</evidence>